<evidence type="ECO:0000313" key="3">
    <source>
        <dbReference type="Proteomes" id="UP000623467"/>
    </source>
</evidence>
<dbReference type="OrthoDB" id="3043234at2759"/>
<sequence>MEYDLIVTCANNSTLWGAPSIVAARRANGGRANRACVGKMKRGSDISDPHIRLSKRQAIGRKVGTSKGYHDENTPLDTAPVAVNETVEAPKPLSRSLKVQIQEKDAIISRLEARICVLETELSALRNVHHEAIETFSKQNQDLSERNQNLSLTNRSLKSLKRKAEESMSREVAKRQKRIKRLERERTTAKDDNTALILGLEAELEERTVDITGLQVALTSARNDILYRDSTIDHLKSEVKEKQATINAIRKRLYASQKQSKRAQTSLKQVQTNYTRLRTWNPKKNGQYHSVSRKLARDLTRAGCAAGKVAFAVESCAEAFGITIRGRFMGRRTVGRAIDEGGKYGDIQLGQEIMNAPGFVESSDGTTHRGITVESRHITILVPSYDPDVDDTDQTTWKHQTRFVEVAPALDHTAKRQFEGTMEAVRRIADTYTRSPLAIQQQKVMEVNDYWRRKLGESKDHAADGKKEFTLSAEYKKQVIIRDLGRAVMEQEDVQTARILLMMLEINDDDLRLMGRISQQELDALSIENRAALAAMALEYKIGMEKFDALTPEARCNKCTHVFGGCCCHKDLNVVKYGVLEMERVYKTYNLPLPVLLANKANAATIDLTKNPDSAALQHAIDSSSRGAIKLLSLLGSLLRHKDGERGYQDRCGIFMHERKLELYDLEAPGKFPDVSNTRYGCYTYAAAEVVCFPGLIYELITEIIDAKTKSGQKNHVESNILEGLKCTATMTEAVALALYGLSVSWPYMAMVRGTKEKPVNLLSLTDLHRKLPGFCSHIAANPLLLLDSETPLDQLTIDGKPFRDNLLIHCIREIVPELPNLARVVSAMFTGCAAGWTQFTPEFHVGGTFDQLTPEQREILFIDATNDVNEGMLGSYRVHTRYHPNSTAHSFSNQTRTERNNTEAFIKKCCDEAVEKYVMREVRKDGASGARAKFRKAYLGLQREKAAKALKRREKTAARKTAHAAHLADTSLELDISKIQEMTSAKLKDQLYVYRDVLKDEVLLKRLWKDMATVAVRRNLVLEARTRELARRETSNSSPPDVSAVPVDGIIVDEYGYAESEDGEWEDVPE</sequence>
<evidence type="ECO:0000313" key="2">
    <source>
        <dbReference type="EMBL" id="KAF7343655.1"/>
    </source>
</evidence>
<gene>
    <name evidence="2" type="ORF">MSAN_01986400</name>
</gene>
<evidence type="ECO:0000256" key="1">
    <source>
        <dbReference type="SAM" id="Coils"/>
    </source>
</evidence>
<accession>A0A8H6XNT2</accession>
<keyword evidence="3" id="KW-1185">Reference proteome</keyword>
<name>A0A8H6XNT2_9AGAR</name>
<reference evidence="2" key="1">
    <citation type="submission" date="2020-05" db="EMBL/GenBank/DDBJ databases">
        <title>Mycena genomes resolve the evolution of fungal bioluminescence.</title>
        <authorList>
            <person name="Tsai I.J."/>
        </authorList>
    </citation>
    <scope>NUCLEOTIDE SEQUENCE</scope>
    <source>
        <strain evidence="2">160909Yilan</strain>
    </source>
</reference>
<organism evidence="2 3">
    <name type="scientific">Mycena sanguinolenta</name>
    <dbReference type="NCBI Taxonomy" id="230812"/>
    <lineage>
        <taxon>Eukaryota</taxon>
        <taxon>Fungi</taxon>
        <taxon>Dikarya</taxon>
        <taxon>Basidiomycota</taxon>
        <taxon>Agaricomycotina</taxon>
        <taxon>Agaricomycetes</taxon>
        <taxon>Agaricomycetidae</taxon>
        <taxon>Agaricales</taxon>
        <taxon>Marasmiineae</taxon>
        <taxon>Mycenaceae</taxon>
        <taxon>Mycena</taxon>
    </lineage>
</organism>
<comment type="caution">
    <text evidence="2">The sequence shown here is derived from an EMBL/GenBank/DDBJ whole genome shotgun (WGS) entry which is preliminary data.</text>
</comment>
<dbReference type="EMBL" id="JACAZH010000023">
    <property type="protein sequence ID" value="KAF7343655.1"/>
    <property type="molecule type" value="Genomic_DNA"/>
</dbReference>
<protein>
    <submittedName>
        <fullName evidence="2">Uncharacterized protein</fullName>
    </submittedName>
</protein>
<keyword evidence="1" id="KW-0175">Coiled coil</keyword>
<feature type="coiled-coil region" evidence="1">
    <location>
        <begin position="133"/>
        <end position="192"/>
    </location>
</feature>
<dbReference type="AlphaFoldDB" id="A0A8H6XNT2"/>
<proteinExistence type="predicted"/>
<dbReference type="Proteomes" id="UP000623467">
    <property type="component" value="Unassembled WGS sequence"/>
</dbReference>